<accession>A0A2C5TLP8</accession>
<protein>
    <submittedName>
        <fullName evidence="2">Hemin ABC transporter substrate-binding protein</fullName>
    </submittedName>
</protein>
<dbReference type="Gene3D" id="3.40.50.1980">
    <property type="entry name" value="Nitrogenase molybdenum iron protein domain"/>
    <property type="match status" value="2"/>
</dbReference>
<proteinExistence type="predicted"/>
<reference evidence="2" key="1">
    <citation type="submission" date="2017-12" db="EMBL/GenBank/DDBJ databases">
        <title>Genome sequencing and analysis.</title>
        <authorList>
            <person name="Huang Y.-T."/>
        </authorList>
    </citation>
    <scope>NUCLEOTIDE SEQUENCE</scope>
    <source>
        <strain evidence="2">VGH116</strain>
    </source>
</reference>
<dbReference type="EMBL" id="PKLF01000004">
    <property type="protein sequence ID" value="MBE8611969.1"/>
    <property type="molecule type" value="Genomic_DNA"/>
</dbReference>
<keyword evidence="1" id="KW-0732">Signal</keyword>
<dbReference type="InterPro" id="IPR050902">
    <property type="entry name" value="ABC_Transporter_SBP"/>
</dbReference>
<dbReference type="CDD" id="cd01149">
    <property type="entry name" value="HutB"/>
    <property type="match status" value="1"/>
</dbReference>
<comment type="caution">
    <text evidence="2">The sequence shown here is derived from an EMBL/GenBank/DDBJ whole genome shotgun (WGS) entry which is preliminary data.</text>
</comment>
<name>A0A2C5TLP8_MORMO</name>
<gene>
    <name evidence="2" type="ORF">CYG68_05990</name>
</gene>
<sequence>MKKYVLLLLLLCFFPSARSMQGSIITLGGDVTEIVFALGAGDRVIARDTTSEHPPQVTQLPDVGYLRLLNAEGLLSLQPSLILASELAYPSAVLSQISAAGIPVVTVSAAAELPAITAKVRQIAEALALQSAAAVLVADINRKLDAVPQTPLPVNVLFLLSHAGTAPMAAGTDTAADSLIRSAGGRNAAASFRRYRPLSAEGMIAAQPDLVVITRSGLASLGSTGNLWQLPGLAQTPAGKHKRVLVADDMGFLGFGLQTPDTLHQLREAMEAAAVL</sequence>
<dbReference type="Pfam" id="PF01497">
    <property type="entry name" value="Peripla_BP_2"/>
    <property type="match status" value="1"/>
</dbReference>
<dbReference type="InterPro" id="IPR002491">
    <property type="entry name" value="ABC_transptr_periplasmic_BD"/>
</dbReference>
<dbReference type="AlphaFoldDB" id="A0A2C5TLP8"/>
<dbReference type="SUPFAM" id="SSF53807">
    <property type="entry name" value="Helical backbone' metal receptor"/>
    <property type="match status" value="1"/>
</dbReference>
<dbReference type="GeneID" id="93360265"/>
<dbReference type="PROSITE" id="PS50983">
    <property type="entry name" value="FE_B12_PBP"/>
    <property type="match status" value="1"/>
</dbReference>
<dbReference type="PANTHER" id="PTHR30535">
    <property type="entry name" value="VITAMIN B12-BINDING PROTEIN"/>
    <property type="match status" value="1"/>
</dbReference>
<dbReference type="RefSeq" id="WP_004235406.1">
    <property type="nucleotide sequence ID" value="NZ_ABGYJJ040000001.1"/>
</dbReference>
<feature type="chain" id="PRO_5041060824" evidence="1">
    <location>
        <begin position="20"/>
        <end position="276"/>
    </location>
</feature>
<evidence type="ECO:0000313" key="3">
    <source>
        <dbReference type="Proteomes" id="UP000650477"/>
    </source>
</evidence>
<feature type="signal peptide" evidence="1">
    <location>
        <begin position="1"/>
        <end position="19"/>
    </location>
</feature>
<evidence type="ECO:0000256" key="1">
    <source>
        <dbReference type="SAM" id="SignalP"/>
    </source>
</evidence>
<dbReference type="Proteomes" id="UP000650477">
    <property type="component" value="Unassembled WGS sequence"/>
</dbReference>
<evidence type="ECO:0000313" key="2">
    <source>
        <dbReference type="EMBL" id="MBE8611969.1"/>
    </source>
</evidence>
<organism evidence="2 3">
    <name type="scientific">Morganella morganii</name>
    <name type="common">Proteus morganii</name>
    <dbReference type="NCBI Taxonomy" id="582"/>
    <lineage>
        <taxon>Bacteria</taxon>
        <taxon>Pseudomonadati</taxon>
        <taxon>Pseudomonadota</taxon>
        <taxon>Gammaproteobacteria</taxon>
        <taxon>Enterobacterales</taxon>
        <taxon>Morganellaceae</taxon>
        <taxon>Morganella</taxon>
    </lineage>
</organism>
<dbReference type="PANTHER" id="PTHR30535:SF4">
    <property type="entry name" value="HEMIN-BINDING PERIPLASMIC PROTEIN HMUT"/>
    <property type="match status" value="1"/>
</dbReference>